<keyword evidence="2" id="KW-1185">Reference proteome</keyword>
<accession>A0ACC2J116</accession>
<sequence length="217" mass="23455">MWGYSGGAIASTFAAELQASYASELSFAGAAVGGIVPDLTEVFRKPISNVSAAIPAGLLGVTAQYPSAREYLISQLKTTGPYNATGFLRALNFTAPQSQEYYGFQNISEYFVSGLEALYSAPELVRVFGDNEYEGYHGIPQMPLFVYKAIHDDFGANILYHRNTIGGHSDEFINGVPRSFEFLSAVLDGSYARKYNTTGCTWVDVTVNVTASATGDF</sequence>
<gene>
    <name evidence="1" type="ORF">O1611_g10173</name>
</gene>
<evidence type="ECO:0000313" key="1">
    <source>
        <dbReference type="EMBL" id="KAJ8121161.1"/>
    </source>
</evidence>
<reference evidence="1" key="1">
    <citation type="submission" date="2022-12" db="EMBL/GenBank/DDBJ databases">
        <title>Genome Sequence of Lasiodiplodia mahajangana.</title>
        <authorList>
            <person name="Buettner E."/>
        </authorList>
    </citation>
    <scope>NUCLEOTIDE SEQUENCE</scope>
    <source>
        <strain evidence="1">VT137</strain>
    </source>
</reference>
<proteinExistence type="predicted"/>
<comment type="caution">
    <text evidence="1">The sequence shown here is derived from an EMBL/GenBank/DDBJ whole genome shotgun (WGS) entry which is preliminary data.</text>
</comment>
<dbReference type="Proteomes" id="UP001153332">
    <property type="component" value="Unassembled WGS sequence"/>
</dbReference>
<dbReference type="EMBL" id="JAPUUL010003892">
    <property type="protein sequence ID" value="KAJ8121161.1"/>
    <property type="molecule type" value="Genomic_DNA"/>
</dbReference>
<name>A0ACC2J116_9PEZI</name>
<protein>
    <submittedName>
        <fullName evidence="1">Uncharacterized protein</fullName>
    </submittedName>
</protein>
<evidence type="ECO:0000313" key="2">
    <source>
        <dbReference type="Proteomes" id="UP001153332"/>
    </source>
</evidence>
<organism evidence="1 2">
    <name type="scientific">Lasiodiplodia mahajangana</name>
    <dbReference type="NCBI Taxonomy" id="1108764"/>
    <lineage>
        <taxon>Eukaryota</taxon>
        <taxon>Fungi</taxon>
        <taxon>Dikarya</taxon>
        <taxon>Ascomycota</taxon>
        <taxon>Pezizomycotina</taxon>
        <taxon>Dothideomycetes</taxon>
        <taxon>Dothideomycetes incertae sedis</taxon>
        <taxon>Botryosphaeriales</taxon>
        <taxon>Botryosphaeriaceae</taxon>
        <taxon>Lasiodiplodia</taxon>
    </lineage>
</organism>